<proteinExistence type="predicted"/>
<feature type="region of interest" description="Disordered" evidence="5">
    <location>
        <begin position="879"/>
        <end position="899"/>
    </location>
</feature>
<keyword evidence="2 4" id="KW-0547">Nucleotide-binding</keyword>
<dbReference type="InterPro" id="IPR050206">
    <property type="entry name" value="FtsK/SpoIIIE/SftA"/>
</dbReference>
<evidence type="ECO:0000256" key="6">
    <source>
        <dbReference type="SAM" id="Phobius"/>
    </source>
</evidence>
<name>A0A1A3NQW4_MYCAS</name>
<feature type="binding site" evidence="4">
    <location>
        <begin position="972"/>
        <end position="979"/>
    </location>
    <ligand>
        <name>ATP</name>
        <dbReference type="ChEBI" id="CHEBI:30616"/>
    </ligand>
</feature>
<keyword evidence="1" id="KW-0677">Repeat</keyword>
<dbReference type="PANTHER" id="PTHR22683">
    <property type="entry name" value="SPORULATION PROTEIN RELATED"/>
    <property type="match status" value="1"/>
</dbReference>
<feature type="domain" description="FtsK" evidence="7">
    <location>
        <begin position="705"/>
        <end position="879"/>
    </location>
</feature>
<dbReference type="RefSeq" id="WP_065035074.1">
    <property type="nucleotide sequence ID" value="NZ_LZLR01000077.1"/>
</dbReference>
<dbReference type="Proteomes" id="UP000093819">
    <property type="component" value="Unassembled WGS sequence"/>
</dbReference>
<dbReference type="Pfam" id="PF01580">
    <property type="entry name" value="FtsK_SpoIIIE"/>
    <property type="match status" value="2"/>
</dbReference>
<comment type="caution">
    <text evidence="8">The sequence shown here is derived from an EMBL/GenBank/DDBJ whole genome shotgun (WGS) entry which is preliminary data.</text>
</comment>
<evidence type="ECO:0000313" key="8">
    <source>
        <dbReference type="EMBL" id="OBK23449.1"/>
    </source>
</evidence>
<feature type="domain" description="FtsK" evidence="7">
    <location>
        <begin position="378"/>
        <end position="575"/>
    </location>
</feature>
<keyword evidence="3 4" id="KW-0067">ATP-binding</keyword>
<reference evidence="8 9" key="1">
    <citation type="submission" date="2016-06" db="EMBL/GenBank/DDBJ databases">
        <authorList>
            <person name="Kjaerup R.B."/>
            <person name="Dalgaard T.S."/>
            <person name="Juul-Madsen H.R."/>
        </authorList>
    </citation>
    <scope>NUCLEOTIDE SEQUENCE [LARGE SCALE GENOMIC DNA]</scope>
    <source>
        <strain evidence="8 9">1245335.1</strain>
    </source>
</reference>
<keyword evidence="6" id="KW-0812">Transmembrane</keyword>
<keyword evidence="6" id="KW-0472">Membrane</keyword>
<evidence type="ECO:0000256" key="2">
    <source>
        <dbReference type="ARBA" id="ARBA00022741"/>
    </source>
</evidence>
<organism evidence="8 9">
    <name type="scientific">Mycobacterium asiaticum</name>
    <dbReference type="NCBI Taxonomy" id="1790"/>
    <lineage>
        <taxon>Bacteria</taxon>
        <taxon>Bacillati</taxon>
        <taxon>Actinomycetota</taxon>
        <taxon>Actinomycetes</taxon>
        <taxon>Mycobacteriales</taxon>
        <taxon>Mycobacteriaceae</taxon>
        <taxon>Mycobacterium</taxon>
    </lineage>
</organism>
<dbReference type="EMBL" id="LZLR01000077">
    <property type="protein sequence ID" value="OBK23449.1"/>
    <property type="molecule type" value="Genomic_DNA"/>
</dbReference>
<dbReference type="InterPro" id="IPR027417">
    <property type="entry name" value="P-loop_NTPase"/>
</dbReference>
<keyword evidence="6" id="KW-1133">Transmembrane helix</keyword>
<evidence type="ECO:0000256" key="5">
    <source>
        <dbReference type="SAM" id="MobiDB-lite"/>
    </source>
</evidence>
<dbReference type="InterPro" id="IPR003593">
    <property type="entry name" value="AAA+_ATPase"/>
</dbReference>
<dbReference type="NCBIfam" id="TIGR03925">
    <property type="entry name" value="T7SS_EccC_b"/>
    <property type="match status" value="1"/>
</dbReference>
<dbReference type="Gene3D" id="3.40.50.300">
    <property type="entry name" value="P-loop containing nucleotide triphosphate hydrolases"/>
    <property type="match status" value="3"/>
</dbReference>
<feature type="binding site" evidence="4">
    <location>
        <begin position="401"/>
        <end position="408"/>
    </location>
    <ligand>
        <name>ATP</name>
        <dbReference type="ChEBI" id="CHEBI:30616"/>
    </ligand>
</feature>
<dbReference type="SUPFAM" id="SSF52540">
    <property type="entry name" value="P-loop containing nucleoside triphosphate hydrolases"/>
    <property type="match status" value="3"/>
</dbReference>
<dbReference type="GO" id="GO:0005524">
    <property type="term" value="F:ATP binding"/>
    <property type="evidence" value="ECO:0007669"/>
    <property type="project" value="UniProtKB-UniRule"/>
</dbReference>
<feature type="transmembrane region" description="Helical" evidence="6">
    <location>
        <begin position="21"/>
        <end position="41"/>
    </location>
</feature>
<feature type="compositionally biased region" description="Basic and acidic residues" evidence="5">
    <location>
        <begin position="879"/>
        <end position="894"/>
    </location>
</feature>
<feature type="binding site" evidence="4">
    <location>
        <begin position="723"/>
        <end position="730"/>
    </location>
    <ligand>
        <name>ATP</name>
        <dbReference type="ChEBI" id="CHEBI:30616"/>
    </ligand>
</feature>
<evidence type="ECO:0000259" key="7">
    <source>
        <dbReference type="PROSITE" id="PS50901"/>
    </source>
</evidence>
<feature type="domain" description="FtsK" evidence="7">
    <location>
        <begin position="955"/>
        <end position="1139"/>
    </location>
</feature>
<evidence type="ECO:0000256" key="4">
    <source>
        <dbReference type="PROSITE-ProRule" id="PRU00289"/>
    </source>
</evidence>
<dbReference type="InterPro" id="IPR023837">
    <property type="entry name" value="EccCb-like_Actinobacteria"/>
</dbReference>
<protein>
    <submittedName>
        <fullName evidence="8">Type VII secretion protein EccCb</fullName>
    </submittedName>
</protein>
<dbReference type="PANTHER" id="PTHR22683:SF1">
    <property type="entry name" value="TYPE VII SECRETION SYSTEM PROTEIN ESSC"/>
    <property type="match status" value="1"/>
</dbReference>
<evidence type="ECO:0000256" key="3">
    <source>
        <dbReference type="ARBA" id="ARBA00022840"/>
    </source>
</evidence>
<sequence>MTAVIEIAGPPEVPQTGPSRLAVLLPVAMSAVAMAVTAGAFVAGSPATRNPSYVLLPVMMSASAVVTAIAGRGRRRGAAIDADRDEYLAYLSEMSDQVSEIAGMQYMSLIREFPDPDCMWTLSGDPQLWARRVSDSEGLRVRIGIARQPLGTRLVGARLPPERRCDPVTVTAMQRFLELHTTIEAPTVLRLRPGHAVTIDGDAAQVRGMLRAIVCRLACCYAPEDMSIVGVGAEWDWLKWLPHNRHPRLTDALGPARMVYRNVAQARAAVSARAAPVVVVVVDVPDAEPVPGAISLVVGGHATSIAVRHADGQQTLTCPDQLSELEATVCARRLLARTGTAPPVGGDLFHGFDDPISLWRNRHGRDRLSAPIGTAADGQPVNLDIKEAAEQGMGPHGLCVGATGSGKSELLRTVALGMIARNSPAVLNLLLVDFKGGAAFLDFVTAPHVAAVITNLADEAPLVARMRESLAGEMNRRQRLLRAAGCAGITAYEQRRGADSDSLPTLFIIVDEFSELLSQHPDFADMFVAIGRLGRSLGMHLLLASQRLDEGRLRGLEAHLSYRLCLKTLSESESRAVLGTTDAYHLPNTPGAGVLRTASGELVRFQSALVSQPGAPTRPTGTAPVVPQRFTAEPVGNITEAISVPAPSIADGVLARVKDHGPPAHPVWLPTLSEAPTLGSLLRDREPADLAVPIGVVDRPYEQSRTPLTVELSGAAGNVAVVGAPRAGKSTALRTLLTALAATHGPARLQFYCLDFGGGALFALDDLPHVGAVAGRSEPGLVERIVAELESVLRTRECSARDRRDVDSAEVMLVVDGWAALRQQFDGLEETITMIATQGLSYGVHVVLSASRWAEIRPALKDQIGTRIELRLGDPADSELDRRRAREVPRDRPGRGLSPEGLHMMVALPELRGVEIRRDGSAAPPIPQLPAQLNHGAIVAGADGGMLLGLGEPRLQPVFVDLDDGRHLLILGDNGCGKTATLRVLCREITRAKTASQAQLFLVDYRRTLIGVVGSGHLGGYAMSPAALTTVLPDLIGLLRDRMPTADVDHAQLRTRSWWTGPDIYVVIDDYDLVAASTGNPLLALLEYLPYATDLGLHLVVARRSGGAARALYEPLLAGLRDLGCTGLMMSGRAEDGVLLAAQPVGPMPPGRGVLITRPGVEQVIQVGWAAPA</sequence>
<dbReference type="SMART" id="SM00382">
    <property type="entry name" value="AAA"/>
    <property type="match status" value="3"/>
</dbReference>
<dbReference type="AlphaFoldDB" id="A0A1A3NQW4"/>
<gene>
    <name evidence="8" type="ORF">A5635_19355</name>
</gene>
<dbReference type="InterPro" id="IPR002543">
    <property type="entry name" value="FtsK_dom"/>
</dbReference>
<accession>A0A1A3NQW4</accession>
<dbReference type="GO" id="GO:0003677">
    <property type="term" value="F:DNA binding"/>
    <property type="evidence" value="ECO:0007669"/>
    <property type="project" value="InterPro"/>
</dbReference>
<dbReference type="PROSITE" id="PS50901">
    <property type="entry name" value="FTSK"/>
    <property type="match status" value="3"/>
</dbReference>
<feature type="transmembrane region" description="Helical" evidence="6">
    <location>
        <begin position="53"/>
        <end position="71"/>
    </location>
</feature>
<evidence type="ECO:0000256" key="1">
    <source>
        <dbReference type="ARBA" id="ARBA00022737"/>
    </source>
</evidence>
<evidence type="ECO:0000313" key="9">
    <source>
        <dbReference type="Proteomes" id="UP000093819"/>
    </source>
</evidence>